<evidence type="ECO:0000259" key="1">
    <source>
        <dbReference type="PROSITE" id="PS50878"/>
    </source>
</evidence>
<dbReference type="CDD" id="cd01650">
    <property type="entry name" value="RT_nLTR_like"/>
    <property type="match status" value="1"/>
</dbReference>
<dbReference type="Pfam" id="PF03372">
    <property type="entry name" value="Exo_endo_phos"/>
    <property type="match status" value="1"/>
</dbReference>
<feature type="domain" description="Reverse transcriptase" evidence="1">
    <location>
        <begin position="493"/>
        <end position="694"/>
    </location>
</feature>
<dbReference type="InterPro" id="IPR000477">
    <property type="entry name" value="RT_dom"/>
</dbReference>
<dbReference type="InterPro" id="IPR036691">
    <property type="entry name" value="Endo/exonu/phosph_ase_sf"/>
</dbReference>
<reference evidence="2" key="3">
    <citation type="submission" date="2025-09" db="UniProtKB">
        <authorList>
            <consortium name="Ensembl"/>
        </authorList>
    </citation>
    <scope>IDENTIFICATION</scope>
</reference>
<dbReference type="InterPro" id="IPR005135">
    <property type="entry name" value="Endo/exonuclease/phosphatase"/>
</dbReference>
<evidence type="ECO:0000313" key="3">
    <source>
        <dbReference type="Proteomes" id="UP000472264"/>
    </source>
</evidence>
<keyword evidence="3" id="KW-1185">Reference proteome</keyword>
<name>A0A665TRI9_ECHNA</name>
<dbReference type="Gene3D" id="3.60.10.10">
    <property type="entry name" value="Endonuclease/exonuclease/phosphatase"/>
    <property type="match status" value="1"/>
</dbReference>
<dbReference type="Pfam" id="PF00078">
    <property type="entry name" value="RVT_1"/>
    <property type="match status" value="1"/>
</dbReference>
<reference evidence="2" key="2">
    <citation type="submission" date="2025-08" db="UniProtKB">
        <authorList>
            <consortium name="Ensembl"/>
        </authorList>
    </citation>
    <scope>IDENTIFICATION</scope>
</reference>
<dbReference type="PANTHER" id="PTHR19446">
    <property type="entry name" value="REVERSE TRANSCRIPTASES"/>
    <property type="match status" value="1"/>
</dbReference>
<proteinExistence type="predicted"/>
<dbReference type="CDD" id="cd09076">
    <property type="entry name" value="L1-EN"/>
    <property type="match status" value="1"/>
</dbReference>
<sequence>MANIHIGSFNINGARSEAKRAAAFKLFEIKKLDVVFIQETHSTPEIEGNWKKEWPGGVFLSHKRSNSAGVGVLLSRTFSPRSVEVEHILSGHILKVMALYENVKMAFICIYAPVLSTERMEFLDVLCKTLSDCAEEYLFLGGDFNCTEDDRSDRNHLEPHPASSARLKRLMETHELKDVWRGFNVRDRQFTWTHFKDDSVSLARLDRFYCFKHHFSIFKSCHIVPVGLSDHSLVHCCFFIQNVKTPSAYWHFNTALLSDSSFREAFRVLWSSHRERKSTFSSVQQWWEWGKTLTKQFCQQYTCNVTKHIIRSLQDLETEVQTLLDCTGDQGCVEALRSKKAALANLLGVTAQGALVRSRFMNASLMDAPSQFFFGLERRNGQRKIIHSLRSDDGSPVEDAREIRRFATQFYQELYRKELVEDPELAAAFLSSLPQVTAASNTMLEAPLTVEELNAALMSLASGKAPGIDGLPVDFYKAFWSELGPDMLQVFQESLRTGLLPQSCRRAVITLLPKKGDLQDLRNWRPVSLLCGDYKVLAKALARRLREVMAEVVHVDQSYCVPGRTISDNVTLIRHVLELSGSLDMDTGLISIDQEKAFDRVEHRYLWQTLGAFGFGPGFIAGIQVLYRDVASILKINGGLAAPFSVQRGVRQGCPLSGMLYSLAIEPLLHRLRGGAGGSGLPWMSRSSEAVGVR</sequence>
<dbReference type="SUPFAM" id="SSF56219">
    <property type="entry name" value="DNase I-like"/>
    <property type="match status" value="1"/>
</dbReference>
<dbReference type="InParanoid" id="A0A665TRI9"/>
<dbReference type="Proteomes" id="UP000472264">
    <property type="component" value="Chromosome 5"/>
</dbReference>
<dbReference type="AlphaFoldDB" id="A0A665TRI9"/>
<dbReference type="GO" id="GO:0003824">
    <property type="term" value="F:catalytic activity"/>
    <property type="evidence" value="ECO:0007669"/>
    <property type="project" value="InterPro"/>
</dbReference>
<accession>A0A665TRI9</accession>
<organism evidence="2 3">
    <name type="scientific">Echeneis naucrates</name>
    <name type="common">Live sharksucker</name>
    <dbReference type="NCBI Taxonomy" id="173247"/>
    <lineage>
        <taxon>Eukaryota</taxon>
        <taxon>Metazoa</taxon>
        <taxon>Chordata</taxon>
        <taxon>Craniata</taxon>
        <taxon>Vertebrata</taxon>
        <taxon>Euteleostomi</taxon>
        <taxon>Actinopterygii</taxon>
        <taxon>Neopterygii</taxon>
        <taxon>Teleostei</taxon>
        <taxon>Neoteleostei</taxon>
        <taxon>Acanthomorphata</taxon>
        <taxon>Carangaria</taxon>
        <taxon>Carangiformes</taxon>
        <taxon>Echeneidae</taxon>
        <taxon>Echeneis</taxon>
    </lineage>
</organism>
<evidence type="ECO:0000313" key="2">
    <source>
        <dbReference type="Ensembl" id="ENSENLP00000010818.1"/>
    </source>
</evidence>
<dbReference type="InterPro" id="IPR043502">
    <property type="entry name" value="DNA/RNA_pol_sf"/>
</dbReference>
<dbReference type="PROSITE" id="PS50878">
    <property type="entry name" value="RT_POL"/>
    <property type="match status" value="1"/>
</dbReference>
<protein>
    <recommendedName>
        <fullName evidence="1">Reverse transcriptase domain-containing protein</fullName>
    </recommendedName>
</protein>
<dbReference type="SUPFAM" id="SSF56672">
    <property type="entry name" value="DNA/RNA polymerases"/>
    <property type="match status" value="1"/>
</dbReference>
<dbReference type="OMA" id="METHELK"/>
<dbReference type="Ensembl" id="ENSENLT00000011308.1">
    <property type="protein sequence ID" value="ENSENLP00000010818.1"/>
    <property type="gene ID" value="ENSENLG00000005256.1"/>
</dbReference>
<reference evidence="2" key="1">
    <citation type="submission" date="2021-04" db="EMBL/GenBank/DDBJ databases">
        <authorList>
            <consortium name="Wellcome Sanger Institute Data Sharing"/>
        </authorList>
    </citation>
    <scope>NUCLEOTIDE SEQUENCE [LARGE SCALE GENOMIC DNA]</scope>
</reference>